<comment type="caution">
    <text evidence="2">The sequence shown here is derived from an EMBL/GenBank/DDBJ whole genome shotgun (WGS) entry which is preliminary data.</text>
</comment>
<organism evidence="2 3">
    <name type="scientific">Elsinoe australis</name>
    <dbReference type="NCBI Taxonomy" id="40998"/>
    <lineage>
        <taxon>Eukaryota</taxon>
        <taxon>Fungi</taxon>
        <taxon>Dikarya</taxon>
        <taxon>Ascomycota</taxon>
        <taxon>Pezizomycotina</taxon>
        <taxon>Dothideomycetes</taxon>
        <taxon>Dothideomycetidae</taxon>
        <taxon>Myriangiales</taxon>
        <taxon>Elsinoaceae</taxon>
        <taxon>Elsinoe</taxon>
    </lineage>
</organism>
<gene>
    <name evidence="2" type="ORF">C1H76_4689</name>
</gene>
<name>A0A4U7B1B3_9PEZI</name>
<dbReference type="PANTHER" id="PTHR42085">
    <property type="entry name" value="F-BOX DOMAIN-CONTAINING PROTEIN"/>
    <property type="match status" value="1"/>
</dbReference>
<evidence type="ECO:0000313" key="2">
    <source>
        <dbReference type="EMBL" id="TKX23141.1"/>
    </source>
</evidence>
<evidence type="ECO:0000313" key="3">
    <source>
        <dbReference type="Proteomes" id="UP000308133"/>
    </source>
</evidence>
<dbReference type="InterPro" id="IPR038883">
    <property type="entry name" value="AN11006-like"/>
</dbReference>
<proteinExistence type="predicted"/>
<evidence type="ECO:0000256" key="1">
    <source>
        <dbReference type="SAM" id="MobiDB-lite"/>
    </source>
</evidence>
<dbReference type="PANTHER" id="PTHR42085:SF1">
    <property type="entry name" value="F-BOX DOMAIN-CONTAINING PROTEIN"/>
    <property type="match status" value="1"/>
</dbReference>
<protein>
    <submittedName>
        <fullName evidence="2">Uncharacterized protein</fullName>
    </submittedName>
</protein>
<feature type="region of interest" description="Disordered" evidence="1">
    <location>
        <begin position="1"/>
        <end position="25"/>
    </location>
</feature>
<accession>A0A4U7B1B3</accession>
<dbReference type="Proteomes" id="UP000308133">
    <property type="component" value="Unassembled WGS sequence"/>
</dbReference>
<dbReference type="EMBL" id="PTQR01000057">
    <property type="protein sequence ID" value="TKX23141.1"/>
    <property type="molecule type" value="Genomic_DNA"/>
</dbReference>
<dbReference type="AlphaFoldDB" id="A0A4U7B1B3"/>
<reference evidence="2 3" key="1">
    <citation type="submission" date="2018-02" db="EMBL/GenBank/DDBJ databases">
        <title>Draft genome sequences of Elsinoe sp., causing black scab on jojoba.</title>
        <authorList>
            <person name="Stodart B."/>
            <person name="Jeffress S."/>
            <person name="Ash G."/>
            <person name="Arun Chinnappa K."/>
        </authorList>
    </citation>
    <scope>NUCLEOTIDE SEQUENCE [LARGE SCALE GENOMIC DNA]</scope>
    <source>
        <strain evidence="2 3">Hillstone_2</strain>
    </source>
</reference>
<sequence>MSSLNHTTRPPWKRPRFGQRTSRNPSGIFRLDRVRLSKKFLAITENGEPSLLKFPPEVRLIIYNFIAAGTTRKLVYDDKHEKDFWEYRGDKDENDLPPLWALALTCFTVYQEAMPVIYRDMLVSMSVDKAFFTSKSADRLSQTAILQLVRHVSLKISVSPDMPESLLLVYKMFDYCKDLDTFNDIIPISKRQWVPVSAGEDMGVAHLVGESSPGPFVENFSAKMKAWNAKREAAKARLKGTILQLQIPNQMFAPVPRDEIGQLVADAETQRAKVQGLKAPVYDDHVIFQPFE</sequence>